<organism evidence="1 2">
    <name type="scientific">Nannocystis punicea</name>
    <dbReference type="NCBI Taxonomy" id="2995304"/>
    <lineage>
        <taxon>Bacteria</taxon>
        <taxon>Pseudomonadati</taxon>
        <taxon>Myxococcota</taxon>
        <taxon>Polyangia</taxon>
        <taxon>Nannocystales</taxon>
        <taxon>Nannocystaceae</taxon>
        <taxon>Nannocystis</taxon>
    </lineage>
</organism>
<gene>
    <name evidence="1" type="ORF">O0S08_37605</name>
</gene>
<evidence type="ECO:0000313" key="1">
    <source>
        <dbReference type="EMBL" id="WAS91934.1"/>
    </source>
</evidence>
<keyword evidence="2" id="KW-1185">Reference proteome</keyword>
<dbReference type="Proteomes" id="UP001164459">
    <property type="component" value="Chromosome"/>
</dbReference>
<dbReference type="Pfam" id="PF14175">
    <property type="entry name" value="YaaC"/>
    <property type="match status" value="1"/>
</dbReference>
<dbReference type="InterPro" id="IPR026988">
    <property type="entry name" value="YaaC-like"/>
</dbReference>
<reference evidence="1" key="1">
    <citation type="submission" date="2022-11" db="EMBL/GenBank/DDBJ databases">
        <title>Minimal conservation of predation-associated metabolite biosynthetic gene clusters underscores biosynthetic potential of Myxococcota including descriptions for ten novel species: Archangium lansinium sp. nov., Myxococcus landrumus sp. nov., Nannocystis bai.</title>
        <authorList>
            <person name="Ahearne A."/>
            <person name="Stevens C."/>
            <person name="Dowd S."/>
        </authorList>
    </citation>
    <scope>NUCLEOTIDE SEQUENCE</scope>
    <source>
        <strain evidence="1">Fl3</strain>
    </source>
</reference>
<proteinExistence type="predicted"/>
<sequence length="385" mass="43256">MSTNDEIAIASENPLEQIWLHLAKMESVALARKAILERAQRCGSQLSDDLLGRKAVGLAYTLRNARDFLEDPTRSHTKQILNSYYGMFSFLSALLIANPRNQYDLAGAEKAGKYGHGLQSAEDSTASFPASQKVYVSNDGLFNYYLKDVGFSDAELSHVKFTSRVKTLPTQPEEVSKLLSLDELLARIPELSSFYFEVSGRRPLTAQVSYGLLDNRAMSQPSQQPPPLPKTWLRVDVIGNSPATPEELFRHLAIPLTEAKFPERVDSHERPSVMGALQAEIAEGKYWFDYIDLYGSAACPNFWVKPLWAKTSDMLCIHFCTLYMLSIMVRYKPKLWREITEGENNEYLALIRSYLAVVHRAVPELVLSGILDRPVRAVVPGSIYA</sequence>
<name>A0ABY7GY83_9BACT</name>
<dbReference type="EMBL" id="CP114040">
    <property type="protein sequence ID" value="WAS91934.1"/>
    <property type="molecule type" value="Genomic_DNA"/>
</dbReference>
<accession>A0ABY7GY83</accession>
<evidence type="ECO:0000313" key="2">
    <source>
        <dbReference type="Proteomes" id="UP001164459"/>
    </source>
</evidence>
<dbReference type="RefSeq" id="WP_269034287.1">
    <property type="nucleotide sequence ID" value="NZ_CP114040.1"/>
</dbReference>
<protein>
    <submittedName>
        <fullName evidence="1">YaaC family protein</fullName>
    </submittedName>
</protein>